<accession>A0AAW4MQZ1</accession>
<proteinExistence type="predicted"/>
<keyword evidence="7" id="KW-1185">Reference proteome</keyword>
<protein>
    <submittedName>
        <fullName evidence="4">Histidine phosphatase family protein</fullName>
    </submittedName>
</protein>
<dbReference type="PANTHER" id="PTHR11931">
    <property type="entry name" value="PHOSPHOGLYCERATE MUTASE"/>
    <property type="match status" value="1"/>
</dbReference>
<dbReference type="AlphaFoldDB" id="A0AAW4MQZ1"/>
<evidence type="ECO:0000313" key="5">
    <source>
        <dbReference type="EMBL" id="MBV3392736.1"/>
    </source>
</evidence>
<comment type="caution">
    <text evidence="4">The sequence shown here is derived from an EMBL/GenBank/DDBJ whole genome shotgun (WGS) entry which is preliminary data.</text>
</comment>
<sequence>MKFIFVRHGKTHFNEINLTQGWCDSPLSKLGVKQVENMSLQLKDYSINKAYTSPLGRAVETSEIILQGHNIAPISDKRLKEVNFGILEGINTQLVRKLHVESTDWMDTLEMDYRPYEGEDLHDVINKHIESINDIIASSKKDDTVLIVGHGCSLYGLVKTLIPHDERLGFPDNATAIIVDYKEGHYSLDTILNAVY</sequence>
<evidence type="ECO:0000313" key="4">
    <source>
        <dbReference type="EMBL" id="MBV3382666.1"/>
    </source>
</evidence>
<dbReference type="CDD" id="cd07067">
    <property type="entry name" value="HP_PGM_like"/>
    <property type="match status" value="1"/>
</dbReference>
<evidence type="ECO:0000256" key="2">
    <source>
        <dbReference type="PIRSR" id="PIRSR613078-2"/>
    </source>
</evidence>
<evidence type="ECO:0000256" key="3">
    <source>
        <dbReference type="PIRSR" id="PIRSR613078-3"/>
    </source>
</evidence>
<evidence type="ECO:0000256" key="1">
    <source>
        <dbReference type="PIRSR" id="PIRSR613078-1"/>
    </source>
</evidence>
<name>A0AAW4MQZ1_9FIRM</name>
<reference evidence="4 7" key="1">
    <citation type="submission" date="2021-06" db="EMBL/GenBank/DDBJ databases">
        <title>Collection of gut derived symbiotic bacterial strains cultured from healthy donors.</title>
        <authorList>
            <person name="Lin H."/>
            <person name="Littmann E."/>
            <person name="Pamer E.G."/>
        </authorList>
    </citation>
    <scope>NUCLEOTIDE SEQUENCE</scope>
    <source>
        <strain evidence="5 7">MSK.21.70</strain>
        <strain evidence="4">MSK.21.82</strain>
    </source>
</reference>
<dbReference type="Proteomes" id="UP001197492">
    <property type="component" value="Unassembled WGS sequence"/>
</dbReference>
<evidence type="ECO:0000313" key="6">
    <source>
        <dbReference type="Proteomes" id="UP001196408"/>
    </source>
</evidence>
<feature type="binding site" evidence="2">
    <location>
        <begin position="7"/>
        <end position="14"/>
    </location>
    <ligand>
        <name>substrate</name>
    </ligand>
</feature>
<organism evidence="4 6">
    <name type="scientific">Catenibacterium mitsuokai</name>
    <dbReference type="NCBI Taxonomy" id="100886"/>
    <lineage>
        <taxon>Bacteria</taxon>
        <taxon>Bacillati</taxon>
        <taxon>Bacillota</taxon>
        <taxon>Erysipelotrichia</taxon>
        <taxon>Erysipelotrichales</taxon>
        <taxon>Coprobacillaceae</taxon>
        <taxon>Catenibacterium</taxon>
    </lineage>
</organism>
<dbReference type="RefSeq" id="WP_217747521.1">
    <property type="nucleotide sequence ID" value="NZ_JAHOEB010000060.1"/>
</dbReference>
<feature type="active site" description="Proton donor/acceptor" evidence="1">
    <location>
        <position position="81"/>
    </location>
</feature>
<dbReference type="EMBL" id="JAHOEF010000026">
    <property type="protein sequence ID" value="MBV3382666.1"/>
    <property type="molecule type" value="Genomic_DNA"/>
</dbReference>
<dbReference type="GO" id="GO:0006096">
    <property type="term" value="P:glycolytic process"/>
    <property type="evidence" value="ECO:0007669"/>
    <property type="project" value="InterPro"/>
</dbReference>
<feature type="active site" description="Tele-phosphohistidine intermediate" evidence="1">
    <location>
        <position position="8"/>
    </location>
</feature>
<dbReference type="Pfam" id="PF00300">
    <property type="entry name" value="His_Phos_1"/>
    <property type="match status" value="1"/>
</dbReference>
<dbReference type="Proteomes" id="UP001196408">
    <property type="component" value="Unassembled WGS sequence"/>
</dbReference>
<dbReference type="GO" id="GO:0016868">
    <property type="term" value="F:intramolecular phosphotransferase activity"/>
    <property type="evidence" value="ECO:0007669"/>
    <property type="project" value="InterPro"/>
</dbReference>
<evidence type="ECO:0000313" key="7">
    <source>
        <dbReference type="Proteomes" id="UP001197492"/>
    </source>
</evidence>
<dbReference type="InterPro" id="IPR005952">
    <property type="entry name" value="Phosphogly_mut1"/>
</dbReference>
<dbReference type="InterPro" id="IPR013078">
    <property type="entry name" value="His_Pase_superF_clade-1"/>
</dbReference>
<gene>
    <name evidence="4" type="ORF">KSV97_05400</name>
    <name evidence="5" type="ORF">KSW06_05615</name>
</gene>
<feature type="binding site" evidence="2">
    <location>
        <position position="57"/>
    </location>
    <ligand>
        <name>substrate</name>
    </ligand>
</feature>
<feature type="site" description="Transition state stabilizer" evidence="3">
    <location>
        <position position="150"/>
    </location>
</feature>
<dbReference type="SMART" id="SM00855">
    <property type="entry name" value="PGAM"/>
    <property type="match status" value="1"/>
</dbReference>
<dbReference type="EMBL" id="JAHOEL010000027">
    <property type="protein sequence ID" value="MBV3392736.1"/>
    <property type="molecule type" value="Genomic_DNA"/>
</dbReference>